<sequence>MIALLRKTAFILLLAFGIQSALAQLERPKIGLTLSGGGAKGIAHVGLLKAIDSAGIRIDYVTGTSMGAIVGGLYAVGYSGDDILQIAKKLDWASLLSNDPQLATINLKEKEDSGHYIELPLIKGKLAFKRGFIESNELWLQLAELYYPFYKVTDFSQFEKGFQCIATDVVNGQMVVLKKGNIANAVRASMAIPSVFTPVEIDGKVLVDGGIVRNFPVSNVRDMGASIVIGSDVSGKLDPVEKLQSPLDVMSRLPFFNAVADLEQQKKGVDFYTDYPLTEYGSASFSSAAQIMKIGLEKGKQLYPALKRLKDSLDNIYGKQPMLPVATTTDSIFISDYDVRGLPAEEAVSFTQLIGFSPKSYYTAKELGSGIREAFSTRAYTKINYSLLPLQDGSAKIVFAVDKAPTTFTRFGIHYNTTTGIALKTGFVKKGFLTPFSTASFDFSIGENPRAKAGFSNYLTRNRKFLAQLEATIETIDINTYNPEFSRTGLYNQGSQNTDLQILWQPKNNWAIGIGTGLTYVAYEPKIVSQIEANGNLHYFISYFTLNHNTLNTQIYPFRGRQFFMKAGVIYGQKLDFTIYQDGNVLATDKALFFNSNPYTQLKISFDQYFPVGKNAFFIQLQSGMNFNYKQAVMNDFVIGGLTDVIRNQVTFSGLPEASIFTASAASLKLGYQQAIINNLFLIAKVNGLYYDFVESSFRFNTGEKHGIGYSLTAGYRTFLGPIEASLMYSDFNKKVLPYFNLGYILSLDK</sequence>
<keyword evidence="2 4" id="KW-0442">Lipid degradation</keyword>
<evidence type="ECO:0000256" key="4">
    <source>
        <dbReference type="PROSITE-ProRule" id="PRU01161"/>
    </source>
</evidence>
<dbReference type="GO" id="GO:0016787">
    <property type="term" value="F:hydrolase activity"/>
    <property type="evidence" value="ECO:0007669"/>
    <property type="project" value="UniProtKB-UniRule"/>
</dbReference>
<evidence type="ECO:0000313" key="8">
    <source>
        <dbReference type="Proteomes" id="UP000199580"/>
    </source>
</evidence>
<evidence type="ECO:0000256" key="2">
    <source>
        <dbReference type="ARBA" id="ARBA00022963"/>
    </source>
</evidence>
<dbReference type="InterPro" id="IPR016035">
    <property type="entry name" value="Acyl_Trfase/lysoPLipase"/>
</dbReference>
<dbReference type="InterPro" id="IPR043864">
    <property type="entry name" value="Omp85-like_dom"/>
</dbReference>
<dbReference type="AlphaFoldDB" id="A0A1G8XWI1"/>
<dbReference type="Gene3D" id="3.40.1090.10">
    <property type="entry name" value="Cytosolic phospholipase A2 catalytic domain"/>
    <property type="match status" value="2"/>
</dbReference>
<evidence type="ECO:0000256" key="3">
    <source>
        <dbReference type="ARBA" id="ARBA00023098"/>
    </source>
</evidence>
<dbReference type="Pfam" id="PF01734">
    <property type="entry name" value="Patatin"/>
    <property type="match status" value="1"/>
</dbReference>
<dbReference type="CDD" id="cd07205">
    <property type="entry name" value="Pat_PNPLA6_PNPLA7_NTE1_like"/>
    <property type="match status" value="1"/>
</dbReference>
<keyword evidence="1 4" id="KW-0378">Hydrolase</keyword>
<feature type="short sequence motif" description="GXSXG" evidence="4">
    <location>
        <begin position="63"/>
        <end position="67"/>
    </location>
</feature>
<gene>
    <name evidence="7" type="ORF">SAMN04487935_2094</name>
</gene>
<dbReference type="EMBL" id="FNEZ01000003">
    <property type="protein sequence ID" value="SDJ94959.1"/>
    <property type="molecule type" value="Genomic_DNA"/>
</dbReference>
<dbReference type="RefSeq" id="WP_170227595.1">
    <property type="nucleotide sequence ID" value="NZ_BKAI01000011.1"/>
</dbReference>
<organism evidence="7 8">
    <name type="scientific">Flavobacterium noncentrifugens</name>
    <dbReference type="NCBI Taxonomy" id="1128970"/>
    <lineage>
        <taxon>Bacteria</taxon>
        <taxon>Pseudomonadati</taxon>
        <taxon>Bacteroidota</taxon>
        <taxon>Flavobacteriia</taxon>
        <taxon>Flavobacteriales</taxon>
        <taxon>Flavobacteriaceae</taxon>
        <taxon>Flavobacterium</taxon>
    </lineage>
</organism>
<dbReference type="Proteomes" id="UP000199580">
    <property type="component" value="Unassembled WGS sequence"/>
</dbReference>
<feature type="active site" description="Nucleophile" evidence="4">
    <location>
        <position position="65"/>
    </location>
</feature>
<feature type="domain" description="PNPLA" evidence="6">
    <location>
        <begin position="32"/>
        <end position="221"/>
    </location>
</feature>
<feature type="short sequence motif" description="DGA/G" evidence="4">
    <location>
        <begin position="208"/>
        <end position="210"/>
    </location>
</feature>
<dbReference type="InterPro" id="IPR050301">
    <property type="entry name" value="NTE"/>
</dbReference>
<dbReference type="PROSITE" id="PS51635">
    <property type="entry name" value="PNPLA"/>
    <property type="match status" value="1"/>
</dbReference>
<dbReference type="PANTHER" id="PTHR14226:SF29">
    <property type="entry name" value="NEUROPATHY TARGET ESTERASE SWS"/>
    <property type="match status" value="1"/>
</dbReference>
<keyword evidence="8" id="KW-1185">Reference proteome</keyword>
<dbReference type="Pfam" id="PF19143">
    <property type="entry name" value="Omp85_2"/>
    <property type="match status" value="1"/>
</dbReference>
<feature type="active site" description="Proton acceptor" evidence="4">
    <location>
        <position position="208"/>
    </location>
</feature>
<accession>A0A1G8XWI1</accession>
<proteinExistence type="predicted"/>
<keyword evidence="5" id="KW-0732">Signal</keyword>
<protein>
    <submittedName>
        <fullName evidence="7">NTE family protein</fullName>
    </submittedName>
</protein>
<evidence type="ECO:0000256" key="1">
    <source>
        <dbReference type="ARBA" id="ARBA00022801"/>
    </source>
</evidence>
<keyword evidence="3 4" id="KW-0443">Lipid metabolism</keyword>
<evidence type="ECO:0000259" key="6">
    <source>
        <dbReference type="PROSITE" id="PS51635"/>
    </source>
</evidence>
<dbReference type="InterPro" id="IPR002641">
    <property type="entry name" value="PNPLA_dom"/>
</dbReference>
<evidence type="ECO:0000313" key="7">
    <source>
        <dbReference type="EMBL" id="SDJ94959.1"/>
    </source>
</evidence>
<reference evidence="7 8" key="1">
    <citation type="submission" date="2016-10" db="EMBL/GenBank/DDBJ databases">
        <authorList>
            <person name="de Groot N.N."/>
        </authorList>
    </citation>
    <scope>NUCLEOTIDE SEQUENCE [LARGE SCALE GENOMIC DNA]</scope>
    <source>
        <strain evidence="7 8">CGMCC 1.10076</strain>
    </source>
</reference>
<dbReference type="STRING" id="1128970.SAMN04487935_2094"/>
<dbReference type="SUPFAM" id="SSF52151">
    <property type="entry name" value="FabD/lysophospholipase-like"/>
    <property type="match status" value="1"/>
</dbReference>
<dbReference type="GO" id="GO:0016042">
    <property type="term" value="P:lipid catabolic process"/>
    <property type="evidence" value="ECO:0007669"/>
    <property type="project" value="UniProtKB-UniRule"/>
</dbReference>
<dbReference type="PANTHER" id="PTHR14226">
    <property type="entry name" value="NEUROPATHY TARGET ESTERASE/SWISS CHEESE D.MELANOGASTER"/>
    <property type="match status" value="1"/>
</dbReference>
<evidence type="ECO:0000256" key="5">
    <source>
        <dbReference type="SAM" id="SignalP"/>
    </source>
</evidence>
<name>A0A1G8XWI1_9FLAO</name>
<feature type="short sequence motif" description="GXGXXG" evidence="4">
    <location>
        <begin position="36"/>
        <end position="41"/>
    </location>
</feature>
<feature type="signal peptide" evidence="5">
    <location>
        <begin position="1"/>
        <end position="23"/>
    </location>
</feature>
<feature type="chain" id="PRO_5011603502" evidence="5">
    <location>
        <begin position="24"/>
        <end position="750"/>
    </location>
</feature>